<evidence type="ECO:0000256" key="1">
    <source>
        <dbReference type="SAM" id="MobiDB-lite"/>
    </source>
</evidence>
<evidence type="ECO:0000313" key="2">
    <source>
        <dbReference type="EMBL" id="CEM50871.1"/>
    </source>
</evidence>
<proteinExistence type="predicted"/>
<name>A0A0G4I1V6_9ALVE</name>
<sequence>MMMEDVVARPSVVMEAFLNTKKMKPKVVNRESKKERLARLKASRQERERLRQRETISSSSTFDDIRAKAASMFDQVQRQQQQQQQQSKKVIKPEKTGLRTRRSKILEKTLQKKRGKVKGSEFNMDLD</sequence>
<feature type="compositionally biased region" description="Basic and acidic residues" evidence="1">
    <location>
        <begin position="28"/>
        <end position="54"/>
    </location>
</feature>
<protein>
    <submittedName>
        <fullName evidence="2">Uncharacterized protein</fullName>
    </submittedName>
</protein>
<reference evidence="2" key="1">
    <citation type="submission" date="2014-11" db="EMBL/GenBank/DDBJ databases">
        <authorList>
            <person name="Otto D Thomas"/>
            <person name="Naeem Raeece"/>
        </authorList>
    </citation>
    <scope>NUCLEOTIDE SEQUENCE</scope>
</reference>
<dbReference type="VEuPathDB" id="CryptoDB:Cvel_34850"/>
<dbReference type="AlphaFoldDB" id="A0A0G4I1V6"/>
<feature type="compositionally biased region" description="Low complexity" evidence="1">
    <location>
        <begin position="75"/>
        <end position="86"/>
    </location>
</feature>
<dbReference type="EMBL" id="CDMZ01004777">
    <property type="protein sequence ID" value="CEM50871.1"/>
    <property type="molecule type" value="Genomic_DNA"/>
</dbReference>
<gene>
    <name evidence="2" type="ORF">Cvel_34850</name>
</gene>
<accession>A0A0G4I1V6</accession>
<organism evidence="2">
    <name type="scientific">Chromera velia CCMP2878</name>
    <dbReference type="NCBI Taxonomy" id="1169474"/>
    <lineage>
        <taxon>Eukaryota</taxon>
        <taxon>Sar</taxon>
        <taxon>Alveolata</taxon>
        <taxon>Colpodellida</taxon>
        <taxon>Chromeraceae</taxon>
        <taxon>Chromera</taxon>
    </lineage>
</organism>
<feature type="region of interest" description="Disordered" evidence="1">
    <location>
        <begin position="26"/>
        <end position="127"/>
    </location>
</feature>